<dbReference type="Proteomes" id="UP001597197">
    <property type="component" value="Unassembled WGS sequence"/>
</dbReference>
<gene>
    <name evidence="1" type="ORF">ACFSDX_24975</name>
</gene>
<name>A0ABW4R286_9BACT</name>
<dbReference type="EMBL" id="JBHUFD010000019">
    <property type="protein sequence ID" value="MFD1875707.1"/>
    <property type="molecule type" value="Genomic_DNA"/>
</dbReference>
<reference evidence="2" key="1">
    <citation type="journal article" date="2019" name="Int. J. Syst. Evol. Microbiol.">
        <title>The Global Catalogue of Microorganisms (GCM) 10K type strain sequencing project: providing services to taxonomists for standard genome sequencing and annotation.</title>
        <authorList>
            <consortium name="The Broad Institute Genomics Platform"/>
            <consortium name="The Broad Institute Genome Sequencing Center for Infectious Disease"/>
            <person name="Wu L."/>
            <person name="Ma J."/>
        </authorList>
    </citation>
    <scope>NUCLEOTIDE SEQUENCE [LARGE SCALE GENOMIC DNA]</scope>
    <source>
        <strain evidence="2">CGMCC 1.15795</strain>
    </source>
</reference>
<proteinExistence type="predicted"/>
<accession>A0ABW4R286</accession>
<comment type="caution">
    <text evidence="1">The sequence shown here is derived from an EMBL/GenBank/DDBJ whole genome shotgun (WGS) entry which is preliminary data.</text>
</comment>
<evidence type="ECO:0000313" key="2">
    <source>
        <dbReference type="Proteomes" id="UP001597197"/>
    </source>
</evidence>
<dbReference type="RefSeq" id="WP_382318668.1">
    <property type="nucleotide sequence ID" value="NZ_JBHUFD010000019.1"/>
</dbReference>
<protein>
    <recommendedName>
        <fullName evidence="3">AraC family transcriptional regulator</fullName>
    </recommendedName>
</protein>
<evidence type="ECO:0008006" key="3">
    <source>
        <dbReference type="Google" id="ProtNLM"/>
    </source>
</evidence>
<sequence length="155" mass="17175">MTEVKLLVQTAGLVLFDPVVLQAFIDYHHLPVSNLWDSFRSNPDLAKEALATGCLLPVHPIVAWDYRVRVAVAAQPTVPAEWVLFAAAGFALHVSSGRVLVADGWALLRWEAAAYLEFGRQPLAANYAANDFRVVQEVRVPNGWYQVTVVGFCER</sequence>
<keyword evidence="2" id="KW-1185">Reference proteome</keyword>
<evidence type="ECO:0000313" key="1">
    <source>
        <dbReference type="EMBL" id="MFD1875707.1"/>
    </source>
</evidence>
<organism evidence="1 2">
    <name type="scientific">Hymenobacter bucti</name>
    <dbReference type="NCBI Taxonomy" id="1844114"/>
    <lineage>
        <taxon>Bacteria</taxon>
        <taxon>Pseudomonadati</taxon>
        <taxon>Bacteroidota</taxon>
        <taxon>Cytophagia</taxon>
        <taxon>Cytophagales</taxon>
        <taxon>Hymenobacteraceae</taxon>
        <taxon>Hymenobacter</taxon>
    </lineage>
</organism>